<reference evidence="4" key="1">
    <citation type="submission" date="2022-01" db="EMBL/GenBank/DDBJ databases">
        <authorList>
            <person name="Braso-Vives M."/>
        </authorList>
    </citation>
    <scope>NUCLEOTIDE SEQUENCE</scope>
</reference>
<proteinExistence type="predicted"/>
<dbReference type="SMART" id="SM00320">
    <property type="entry name" value="WD40"/>
    <property type="match status" value="3"/>
</dbReference>
<dbReference type="Gene3D" id="2.130.10.10">
    <property type="entry name" value="YVTN repeat-like/Quinoprotein amine dehydrogenase"/>
    <property type="match status" value="1"/>
</dbReference>
<dbReference type="OrthoDB" id="190105at2759"/>
<dbReference type="PRINTS" id="PR00320">
    <property type="entry name" value="GPROTEINBRPT"/>
</dbReference>
<sequence>MWLSLYPPSSRFITGVVFLIPALMKVQKRLLLSGSADGQLHFWDLYTAEPLAIIQPHDGPVNSVALAGRRFLTGSNDAVIKEWDLVTLTCLRSLHGHKGPIRQVKTLLHHVVSCSDDGFIRLWDLTKTLEDTT</sequence>
<dbReference type="Proteomes" id="UP000838412">
    <property type="component" value="Unassembled WGS sequence"/>
</dbReference>
<dbReference type="Pfam" id="PF00400">
    <property type="entry name" value="WD40"/>
    <property type="match status" value="3"/>
</dbReference>
<dbReference type="InterPro" id="IPR019775">
    <property type="entry name" value="WD40_repeat_CS"/>
</dbReference>
<evidence type="ECO:0000313" key="5">
    <source>
        <dbReference type="Proteomes" id="UP000838412"/>
    </source>
</evidence>
<evidence type="ECO:0000313" key="4">
    <source>
        <dbReference type="EMBL" id="CAH1276935.1"/>
    </source>
</evidence>
<protein>
    <submittedName>
        <fullName evidence="4">FBXW7 protein</fullName>
    </submittedName>
</protein>
<feature type="repeat" description="WD" evidence="3">
    <location>
        <begin position="94"/>
        <end position="133"/>
    </location>
</feature>
<organism evidence="4 5">
    <name type="scientific">Branchiostoma lanceolatum</name>
    <name type="common">Common lancelet</name>
    <name type="synonym">Amphioxus lanceolatum</name>
    <dbReference type="NCBI Taxonomy" id="7740"/>
    <lineage>
        <taxon>Eukaryota</taxon>
        <taxon>Metazoa</taxon>
        <taxon>Chordata</taxon>
        <taxon>Cephalochordata</taxon>
        <taxon>Leptocardii</taxon>
        <taxon>Amphioxiformes</taxon>
        <taxon>Branchiostomatidae</taxon>
        <taxon>Branchiostoma</taxon>
    </lineage>
</organism>
<dbReference type="AlphaFoldDB" id="A0A8S4MLY8"/>
<name>A0A8S4MLY8_BRALA</name>
<dbReference type="PROSITE" id="PS50082">
    <property type="entry name" value="WD_REPEATS_2"/>
    <property type="match status" value="3"/>
</dbReference>
<dbReference type="PANTHER" id="PTHR19848">
    <property type="entry name" value="WD40 REPEAT PROTEIN"/>
    <property type="match status" value="1"/>
</dbReference>
<evidence type="ECO:0000256" key="1">
    <source>
        <dbReference type="ARBA" id="ARBA00022574"/>
    </source>
</evidence>
<dbReference type="EMBL" id="CAKMNS010000110">
    <property type="protein sequence ID" value="CAH1276935.1"/>
    <property type="molecule type" value="Genomic_DNA"/>
</dbReference>
<keyword evidence="2" id="KW-0677">Repeat</keyword>
<evidence type="ECO:0000256" key="3">
    <source>
        <dbReference type="PROSITE-ProRule" id="PRU00221"/>
    </source>
</evidence>
<dbReference type="PROSITE" id="PS00678">
    <property type="entry name" value="WD_REPEATS_1"/>
    <property type="match status" value="1"/>
</dbReference>
<gene>
    <name evidence="4" type="primary">FBXW7</name>
    <name evidence="4" type="ORF">BLAG_LOCUS25857</name>
</gene>
<feature type="repeat" description="WD" evidence="3">
    <location>
        <begin position="54"/>
        <end position="93"/>
    </location>
</feature>
<evidence type="ECO:0000256" key="2">
    <source>
        <dbReference type="ARBA" id="ARBA00022737"/>
    </source>
</evidence>
<dbReference type="InterPro" id="IPR015943">
    <property type="entry name" value="WD40/YVTN_repeat-like_dom_sf"/>
</dbReference>
<keyword evidence="5" id="KW-1185">Reference proteome</keyword>
<accession>A0A8S4MLY8</accession>
<keyword evidence="1 3" id="KW-0853">WD repeat</keyword>
<feature type="repeat" description="WD" evidence="3">
    <location>
        <begin position="29"/>
        <end position="53"/>
    </location>
</feature>
<dbReference type="PANTHER" id="PTHR19848:SF8">
    <property type="entry name" value="F-BOX AND WD REPEAT DOMAIN CONTAINING 7"/>
    <property type="match status" value="1"/>
</dbReference>
<comment type="caution">
    <text evidence="4">The sequence shown here is derived from an EMBL/GenBank/DDBJ whole genome shotgun (WGS) entry which is preliminary data.</text>
</comment>
<dbReference type="InterPro" id="IPR001680">
    <property type="entry name" value="WD40_rpt"/>
</dbReference>
<dbReference type="InterPro" id="IPR036322">
    <property type="entry name" value="WD40_repeat_dom_sf"/>
</dbReference>
<dbReference type="InterPro" id="IPR020472">
    <property type="entry name" value="WD40_PAC1"/>
</dbReference>
<dbReference type="PROSITE" id="PS50294">
    <property type="entry name" value="WD_REPEATS_REGION"/>
    <property type="match status" value="1"/>
</dbReference>
<dbReference type="SUPFAM" id="SSF50978">
    <property type="entry name" value="WD40 repeat-like"/>
    <property type="match status" value="1"/>
</dbReference>